<feature type="compositionally biased region" description="Basic and acidic residues" evidence="1">
    <location>
        <begin position="2204"/>
        <end position="2222"/>
    </location>
</feature>
<feature type="compositionally biased region" description="Basic and acidic residues" evidence="1">
    <location>
        <begin position="2122"/>
        <end position="2133"/>
    </location>
</feature>
<dbReference type="InterPro" id="IPR008395">
    <property type="entry name" value="Agenet-like_dom"/>
</dbReference>
<evidence type="ECO:0000313" key="3">
    <source>
        <dbReference type="EMBL" id="KAK1378225.1"/>
    </source>
</evidence>
<feature type="compositionally biased region" description="Polar residues" evidence="1">
    <location>
        <begin position="972"/>
        <end position="981"/>
    </location>
</feature>
<dbReference type="Proteomes" id="UP001237642">
    <property type="component" value="Unassembled WGS sequence"/>
</dbReference>
<feature type="region of interest" description="Disordered" evidence="1">
    <location>
        <begin position="808"/>
        <end position="840"/>
    </location>
</feature>
<feature type="compositionally biased region" description="Polar residues" evidence="1">
    <location>
        <begin position="2256"/>
        <end position="2267"/>
    </location>
</feature>
<feature type="compositionally biased region" description="Basic and acidic residues" evidence="1">
    <location>
        <begin position="948"/>
        <end position="962"/>
    </location>
</feature>
<feature type="region of interest" description="Disordered" evidence="1">
    <location>
        <begin position="948"/>
        <end position="984"/>
    </location>
</feature>
<feature type="domain" description="Agenet" evidence="2">
    <location>
        <begin position="1913"/>
        <end position="1971"/>
    </location>
</feature>
<protein>
    <recommendedName>
        <fullName evidence="2">Agenet domain-containing protein</fullName>
    </recommendedName>
</protein>
<accession>A0AAD8MJC9</accession>
<name>A0AAD8MJC9_9APIA</name>
<evidence type="ECO:0000313" key="4">
    <source>
        <dbReference type="Proteomes" id="UP001237642"/>
    </source>
</evidence>
<comment type="caution">
    <text evidence="3">The sequence shown here is derived from an EMBL/GenBank/DDBJ whole genome shotgun (WGS) entry which is preliminary data.</text>
</comment>
<feature type="compositionally biased region" description="Polar residues" evidence="1">
    <location>
        <begin position="2184"/>
        <end position="2198"/>
    </location>
</feature>
<feature type="region of interest" description="Disordered" evidence="1">
    <location>
        <begin position="2080"/>
        <end position="2267"/>
    </location>
</feature>
<feature type="region of interest" description="Disordered" evidence="1">
    <location>
        <begin position="549"/>
        <end position="584"/>
    </location>
</feature>
<dbReference type="SMART" id="SM00743">
    <property type="entry name" value="Agenet"/>
    <property type="match status" value="2"/>
</dbReference>
<keyword evidence="4" id="KW-1185">Reference proteome</keyword>
<feature type="region of interest" description="Disordered" evidence="1">
    <location>
        <begin position="1076"/>
        <end position="1124"/>
    </location>
</feature>
<feature type="compositionally biased region" description="Basic and acidic residues" evidence="1">
    <location>
        <begin position="2080"/>
        <end position="2090"/>
    </location>
</feature>
<organism evidence="3 4">
    <name type="scientific">Heracleum sosnowskyi</name>
    <dbReference type="NCBI Taxonomy" id="360622"/>
    <lineage>
        <taxon>Eukaryota</taxon>
        <taxon>Viridiplantae</taxon>
        <taxon>Streptophyta</taxon>
        <taxon>Embryophyta</taxon>
        <taxon>Tracheophyta</taxon>
        <taxon>Spermatophyta</taxon>
        <taxon>Magnoliopsida</taxon>
        <taxon>eudicotyledons</taxon>
        <taxon>Gunneridae</taxon>
        <taxon>Pentapetalae</taxon>
        <taxon>asterids</taxon>
        <taxon>campanulids</taxon>
        <taxon>Apiales</taxon>
        <taxon>Apiaceae</taxon>
        <taxon>Apioideae</taxon>
        <taxon>apioid superclade</taxon>
        <taxon>Tordylieae</taxon>
        <taxon>Tordyliinae</taxon>
        <taxon>Heracleum</taxon>
    </lineage>
</organism>
<feature type="region of interest" description="Disordered" evidence="1">
    <location>
        <begin position="2005"/>
        <end position="2024"/>
    </location>
</feature>
<feature type="region of interest" description="Disordered" evidence="1">
    <location>
        <begin position="1241"/>
        <end position="1288"/>
    </location>
</feature>
<feature type="compositionally biased region" description="Basic and acidic residues" evidence="1">
    <location>
        <begin position="550"/>
        <end position="573"/>
    </location>
</feature>
<feature type="compositionally biased region" description="Low complexity" evidence="1">
    <location>
        <begin position="2153"/>
        <end position="2165"/>
    </location>
</feature>
<reference evidence="3" key="2">
    <citation type="submission" date="2023-05" db="EMBL/GenBank/DDBJ databases">
        <authorList>
            <person name="Schelkunov M.I."/>
        </authorList>
    </citation>
    <scope>NUCLEOTIDE SEQUENCE</scope>
    <source>
        <strain evidence="3">Hsosn_3</strain>
        <tissue evidence="3">Leaf</tissue>
    </source>
</reference>
<dbReference type="CDD" id="cd20405">
    <property type="entry name" value="Tudor_Agenet_AtDUF_rpt1_3"/>
    <property type="match status" value="1"/>
</dbReference>
<feature type="compositionally biased region" description="Polar residues" evidence="1">
    <location>
        <begin position="8"/>
        <end position="22"/>
    </location>
</feature>
<dbReference type="InterPro" id="IPR014002">
    <property type="entry name" value="Agenet_dom_plant"/>
</dbReference>
<feature type="domain" description="Agenet" evidence="2">
    <location>
        <begin position="1822"/>
        <end position="1896"/>
    </location>
</feature>
<proteinExistence type="predicted"/>
<dbReference type="Pfam" id="PF05641">
    <property type="entry name" value="Agenet"/>
    <property type="match status" value="1"/>
</dbReference>
<feature type="region of interest" description="Disordered" evidence="1">
    <location>
        <begin position="1"/>
        <end position="26"/>
    </location>
</feature>
<evidence type="ECO:0000256" key="1">
    <source>
        <dbReference type="SAM" id="MobiDB-lite"/>
    </source>
</evidence>
<feature type="compositionally biased region" description="Polar residues" evidence="1">
    <location>
        <begin position="2226"/>
        <end position="2242"/>
    </location>
</feature>
<gene>
    <name evidence="3" type="ORF">POM88_024969</name>
</gene>
<dbReference type="InterPro" id="IPR055274">
    <property type="entry name" value="SWO1"/>
</dbReference>
<reference evidence="3" key="1">
    <citation type="submission" date="2023-02" db="EMBL/GenBank/DDBJ databases">
        <title>Genome of toxic invasive species Heracleum sosnowskyi carries increased number of genes despite the absence of recent whole-genome duplications.</title>
        <authorList>
            <person name="Schelkunov M."/>
            <person name="Shtratnikova V."/>
            <person name="Makarenko M."/>
            <person name="Klepikova A."/>
            <person name="Omelchenko D."/>
            <person name="Novikova G."/>
            <person name="Obukhova E."/>
            <person name="Bogdanov V."/>
            <person name="Penin A."/>
            <person name="Logacheva M."/>
        </authorList>
    </citation>
    <scope>NUCLEOTIDE SEQUENCE</scope>
    <source>
        <strain evidence="3">Hsosn_3</strain>
        <tissue evidence="3">Leaf</tissue>
    </source>
</reference>
<feature type="compositionally biased region" description="Polar residues" evidence="1">
    <location>
        <begin position="808"/>
        <end position="830"/>
    </location>
</feature>
<dbReference type="PANTHER" id="PTHR48429">
    <property type="entry name" value="AGENET DOMAIN-CONTAINING PROTEIN"/>
    <property type="match status" value="1"/>
</dbReference>
<feature type="compositionally biased region" description="Basic residues" evidence="1">
    <location>
        <begin position="1426"/>
        <end position="1435"/>
    </location>
</feature>
<dbReference type="EMBL" id="JAUIZM010000006">
    <property type="protein sequence ID" value="KAK1378225.1"/>
    <property type="molecule type" value="Genomic_DNA"/>
</dbReference>
<feature type="region of interest" description="Disordered" evidence="1">
    <location>
        <begin position="1385"/>
        <end position="1450"/>
    </location>
</feature>
<evidence type="ECO:0000259" key="2">
    <source>
        <dbReference type="SMART" id="SM00743"/>
    </source>
</evidence>
<sequence>MDSDDNDSQGNNLAGEGNSKSPISRPFAIPNFDFEDSLPGHLRFESLVENKVFLGISSQEDSQWIEDFSRGNSGIEFSTSATEPCSISRRNNVWSEATSSESVAMLLKSVGQEERIQGETSIIESDTGNELGRLTTEMEPNLKQDDKLEDITNSKPTASLDSFLDGSNVNALEPKKDNLPVDGGSGVVPNVSDVIMSEADVGSDDTNQLEVNNIEQPQVDNLEGLPPEIHVRIVSSMLPSDVAGSNQLNGQENEHRVSNACFETADALLEDIPQRIMAEPNICRTESSGTGSATCTRDVESPHRVVSNSESLQQHNDETNITSINEPSKLQENVTCDIQIKEACKIDKGSTVPSQLGNVEVGACNKGENICKPLEDSVCDSSVACLDAHTFKGVNKDVGNSACSGVEISIVEETENSRGNQANSLESENLEVVDIKMGKSSCSEHDTDSIIENVKSEKHMGEVLIAEASMLPGIDHRHAEQGEGSGVKHVGNPDISLSCTVSGSQCDKQLSTKDLTDIKTSVVLEDINTSEAPISSIVVGGHVQLCKSNHSSEQEDVHSFGKDVSSHEREDPKSPTASVVGGHVQPSKSILSSEQEDVHSFGKDVSLHEREDTKSCTASLCPDEFNKANLVHGSEILNSTSNGPGSKVTEEMHLSLCDTPIDPPLLSGSKTAADGVALCEQEQNSQVANSIGITNSPKVATDLEPFGFPEIGRASRIEQEASPGSSTVVKACPVLSSSDINLVDDTAPATRESNEEVLMERSAKVALHVVTDVALLSSQTVVPPESVPVSIVESCNMIQNDHEVVVTSGTQSAQSPSTKVDSPEQNQTSVARACPSKRVADSVNKDGDALANTLEENVFPPSVISCAKTPPSENEQQTIIKEVSIGSVRHPAASDGAGGVVQFVSLHVQQDSSNIGESSTSEVSLSTGLSEGEAIKDLQLHPVVQLHKESTDVKESPSERNPDPPSVVSCANVPSSETGQKSRAKDAFVATFQHYEGTADAGGGKVQSDALHMQHDNSNEGKIISIEVSSSVGLTESKIIKGSPLCPSIPVKKISTDVEGYPLASDYSRRDLAMVPEHSHENSEGPGPKSGKKRAATRGTSERKPRQGSAKTSARANAKKRGVHETPVKQFEGDKSMMILNSPGTSNAERSSMKACGALPTPMSNIPDLNTSVAHAYRQQPFTDPQQLQLRAQILVHGSLMQNAVPDEACMISAFGPLDGSGCLWEPAWRACSERIHAQKSHASNLETPVRSHSAGSRGPDPVRNSSLQSKTPLPDGGASSKGIPSPVVNPIMPLSSPLWNISTPSCDGLQSSGTLVDFHQPFTPLQPYQSQGTGGFVDQSPSWLSQTHFPGQWVATPQNSALNVNANVSSMFCTESLTLAPAKVSSVPNHPEMKHSTGGGGASVSSGTPQTDVNKVSVPSGKNSRNTKYKKRKKVSDSMSPPGHMPSVTFDQAVSVSDTCNHPSEKATASQANIQNTLLAQSLTEIGSPVVNNVSSTPNAATTTLFTSTNHSGNYLAAVSPLNLSDKSTKVDQIVENTTRISEKTLNEVETAKVQAEDAAAHAAAAVGNCNDVWSQLSKLKNSGLSFDDETKLSSAAMAIAAAASVAKAAAAAAKLASDVAIGAKLMADEVSTTSITENNAYNTEISLSHSTNTSLLAGEGNVSARSIIAAAKETVKKRVEAATAASKHAENLDAMVKAAELAAEAVSQAGKIVSIGDPLPLSELVNSGPTGYWKTPQVSPEQGKKARLGQRDTFNPEKLLQPEPPKDGAIIMGEAVNPGTVTSIGMNSSTTQIGHSGGTSSEAVTSLDAHRVAPGTFFENGMVEGCLVEVFKEGDKFKAAWYSAKILNLISGKALVRYTELQADDGSGKLNEWVPLKGDGINAPTIRIPHPTTSMCFDRTRKRRREAAMDYTWCVGDRVDAWIKYCWFEGVVQEKNKNDETTLTIYIPALGGTLAVKTWHLRPTVTWKDGKWTATAIQQSPTQGDTPQEKRVKLGHPAVEAAKEDEVTRETDLVKSKEHEEPRPLPLLANETEFNIGNNTGDIKLDAPRIARTGLQKEGSRVVFGVPKPGKKRKFMDVSKHLDSDRSSKNTKASDTIKTARYLPQGPGGRSWNNNANVNMKEKQAAEDKPKVYRTGKPQSVSGRVLPQKINSSVSSKSTGKTTGNKEENNSARQNLMEFGSVSDSQDTSEGPTSSKAAGGEFGKKVEQDKSFSHVAEPRRSSRKIQPTSRLLEGLQSSLIGSKLPSVPHEKIQRNLNKGDNGSHG</sequence>
<dbReference type="PANTHER" id="PTHR48429:SF1">
    <property type="entry name" value="AGENET DOMAIN-CONTAINING PROTEIN"/>
    <property type="match status" value="1"/>
</dbReference>